<dbReference type="PRINTS" id="PR00344">
    <property type="entry name" value="BCTRLSENSOR"/>
</dbReference>
<proteinExistence type="predicted"/>
<dbReference type="InterPro" id="IPR035965">
    <property type="entry name" value="PAS-like_dom_sf"/>
</dbReference>
<evidence type="ECO:0000256" key="13">
    <source>
        <dbReference type="ARBA" id="ARBA00023136"/>
    </source>
</evidence>
<dbReference type="InterPro" id="IPR036641">
    <property type="entry name" value="HPT_dom_sf"/>
</dbReference>
<feature type="domain" description="PAS" evidence="20">
    <location>
        <begin position="361"/>
        <end position="431"/>
    </location>
</feature>
<evidence type="ECO:0000313" key="23">
    <source>
        <dbReference type="EMBL" id="MER2491808.1"/>
    </source>
</evidence>
<dbReference type="PROSITE" id="PS50109">
    <property type="entry name" value="HIS_KIN"/>
    <property type="match status" value="1"/>
</dbReference>
<evidence type="ECO:0000256" key="3">
    <source>
        <dbReference type="ARBA" id="ARBA00012438"/>
    </source>
</evidence>
<keyword evidence="16" id="KW-0175">Coiled coil</keyword>
<evidence type="ECO:0000256" key="7">
    <source>
        <dbReference type="ARBA" id="ARBA00022692"/>
    </source>
</evidence>
<dbReference type="PROSITE" id="PS50110">
    <property type="entry name" value="RESPONSE_REGULATORY"/>
    <property type="match status" value="1"/>
</dbReference>
<dbReference type="PROSITE" id="PS50112">
    <property type="entry name" value="PAS"/>
    <property type="match status" value="1"/>
</dbReference>
<dbReference type="CDD" id="cd16922">
    <property type="entry name" value="HATPase_EvgS-ArcB-TorS-like"/>
    <property type="match status" value="1"/>
</dbReference>
<dbReference type="PANTHER" id="PTHR45339">
    <property type="entry name" value="HYBRID SIGNAL TRANSDUCTION HISTIDINE KINASE J"/>
    <property type="match status" value="1"/>
</dbReference>
<dbReference type="SUPFAM" id="SSF103190">
    <property type="entry name" value="Sensory domain-like"/>
    <property type="match status" value="1"/>
</dbReference>
<evidence type="ECO:0000259" key="20">
    <source>
        <dbReference type="PROSITE" id="PS50112"/>
    </source>
</evidence>
<evidence type="ECO:0000259" key="18">
    <source>
        <dbReference type="PROSITE" id="PS50109"/>
    </source>
</evidence>
<dbReference type="SUPFAM" id="SSF47384">
    <property type="entry name" value="Homodimeric domain of signal transducing histidine kinase"/>
    <property type="match status" value="1"/>
</dbReference>
<evidence type="ECO:0000256" key="10">
    <source>
        <dbReference type="ARBA" id="ARBA00022840"/>
    </source>
</evidence>
<keyword evidence="12" id="KW-0902">Two-component regulatory system</keyword>
<gene>
    <name evidence="23" type="ORF">ABS311_07920</name>
</gene>
<evidence type="ECO:0000256" key="14">
    <source>
        <dbReference type="PROSITE-ProRule" id="PRU00110"/>
    </source>
</evidence>
<comment type="caution">
    <text evidence="14">Lacks conserved residue(s) required for the propagation of feature annotation.</text>
</comment>
<dbReference type="Pfam" id="PF00512">
    <property type="entry name" value="HisKA"/>
    <property type="match status" value="1"/>
</dbReference>
<dbReference type="CDD" id="cd00130">
    <property type="entry name" value="PAS"/>
    <property type="match status" value="1"/>
</dbReference>
<feature type="domain" description="PAC" evidence="21">
    <location>
        <begin position="436"/>
        <end position="488"/>
    </location>
</feature>
<feature type="domain" description="Response regulatory" evidence="19">
    <location>
        <begin position="915"/>
        <end position="1036"/>
    </location>
</feature>
<evidence type="ECO:0000259" key="22">
    <source>
        <dbReference type="PROSITE" id="PS50894"/>
    </source>
</evidence>
<dbReference type="Gene3D" id="1.20.120.160">
    <property type="entry name" value="HPT domain"/>
    <property type="match status" value="1"/>
</dbReference>
<evidence type="ECO:0000256" key="8">
    <source>
        <dbReference type="ARBA" id="ARBA00022741"/>
    </source>
</evidence>
<keyword evidence="6" id="KW-0808">Transferase</keyword>
<evidence type="ECO:0000256" key="11">
    <source>
        <dbReference type="ARBA" id="ARBA00022989"/>
    </source>
</evidence>
<dbReference type="Gene3D" id="3.30.450.20">
    <property type="entry name" value="PAS domain"/>
    <property type="match status" value="2"/>
</dbReference>
<dbReference type="SMART" id="SM00388">
    <property type="entry name" value="HisKA"/>
    <property type="match status" value="1"/>
</dbReference>
<sequence>MNGDNHSPIQSLKNQAVSIIIAALIAIAIVFITLSEKNTRQTVYQEYQTYINSQVRAQANLLQNQLKKSRQQVNFLHSTPPIMGIFRATQHDGIDPYDGTPLSLWKERLNTIFVSYVENNPDIKQVRYIGIANQGKELVRVTRHDQKISIGTDNQLQHKNTELYFEKAKKLSPSEILITDITLNQEFGKVEYPYWFTYRVIKPVFNTNNELFGIVLINYDADKLITALWQNLADNLQLYLLNKHGYAISLPNNVHNYLFDTTESTNWASRFQQSDNLSEQQQTVANNDALLFATQNVSLNAPHIGSHLQLVITVDKTHLNTIVATRRNEISSIVLIATGILIAIILFYQSHIANKAKLTNTLKEFEAIVDSSKDAIFAIDHQGLVTKWNIAASEMLGYPAHYIIGNSIFDTFLASGYPHITKQTLSTLSHDKSTQHYFELKAKKHNGGLIDVAMTLSPINKSQSNNVQFAAIVRDISDQIAYANKIKKLNAELESKVQERTQQLADAHDKALAANKAKSEFVANMSHEIRTPMNGVFGMLALLKQETLTDRQQHYVELAESSVSSLTTLINDILDFSKMEAGKLDIENIEFDIVETISILATSLAIKAHEKGLELVLDLADMPALIVYGDPHRLKQIITNLIGNAIKFTDQGEIIIFAHIKQKMNSERIFECSISDTGVGISDAKINNIFSAFSQEDASITRKFGGTGLGLSITKKLCELMGGKISVESKKGQGTKFTFELPFTLVEETEANTINISGTQVILADNHPESLKATTRLLNKWGAQVVALNNIDQYAKYRSEQNAPDVDIIELKDFSSSIASMIKTKPAHKGIIATSYQYSNATSTQYSGLSQTQFNIIEVVKPITPLNLSRVFGKLNIKHQTKAKRISRQHVTHNALSGDTAIRLKPNLNTSERYKILVVEDNEINHAVVAGMLADYPFDLLLAYNGVEALEVLKNQKNAIAFILMDCQMPVMDGFTATTKIKSGVAGEQHRKTPVIALTAGAMTGDKDKCLMAGMVDYISKPIQPEIFKETIEHYLALFQQTPDLSTRPNVNNVNQPTEPLDAKLPSKAESIWDKKSALQGLMNNKSAFKRILDIFKSETPKLIKQLESAVLQKDQSTVEQVLLSLHNNAKTVGAYKLAQISQNQNFQTLDESAAKLTHLKLAATELLNEIDNVQLD</sequence>
<protein>
    <recommendedName>
        <fullName evidence="3">histidine kinase</fullName>
        <ecNumber evidence="3">2.7.13.3</ecNumber>
    </recommendedName>
</protein>
<dbReference type="Gene3D" id="3.30.565.10">
    <property type="entry name" value="Histidine kinase-like ATPase, C-terminal domain"/>
    <property type="match status" value="1"/>
</dbReference>
<dbReference type="InterPro" id="IPR003594">
    <property type="entry name" value="HATPase_dom"/>
</dbReference>
<dbReference type="InterPro" id="IPR029151">
    <property type="entry name" value="Sensor-like_sf"/>
</dbReference>
<dbReference type="Pfam" id="PF00989">
    <property type="entry name" value="PAS"/>
    <property type="match status" value="1"/>
</dbReference>
<dbReference type="InterPro" id="IPR036097">
    <property type="entry name" value="HisK_dim/P_sf"/>
</dbReference>
<evidence type="ECO:0000256" key="2">
    <source>
        <dbReference type="ARBA" id="ARBA00004651"/>
    </source>
</evidence>
<reference evidence="23 24" key="1">
    <citation type="submission" date="2024-06" db="EMBL/GenBank/DDBJ databases">
        <authorList>
            <person name="Chen R.Y."/>
        </authorList>
    </citation>
    <scope>NUCLEOTIDE SEQUENCE [LARGE SCALE GENOMIC DNA]</scope>
    <source>
        <strain evidence="23 24">D2</strain>
    </source>
</reference>
<organism evidence="23 24">
    <name type="scientific">Catenovulum sediminis</name>
    <dbReference type="NCBI Taxonomy" id="1740262"/>
    <lineage>
        <taxon>Bacteria</taxon>
        <taxon>Pseudomonadati</taxon>
        <taxon>Pseudomonadota</taxon>
        <taxon>Gammaproteobacteria</taxon>
        <taxon>Alteromonadales</taxon>
        <taxon>Alteromonadaceae</taxon>
        <taxon>Catenovulum</taxon>
    </lineage>
</organism>
<dbReference type="Pfam" id="PF00072">
    <property type="entry name" value="Response_reg"/>
    <property type="match status" value="1"/>
</dbReference>
<dbReference type="SUPFAM" id="SSF47226">
    <property type="entry name" value="Histidine-containing phosphotransfer domain, HPT domain"/>
    <property type="match status" value="1"/>
</dbReference>
<dbReference type="CDD" id="cd00082">
    <property type="entry name" value="HisKA"/>
    <property type="match status" value="1"/>
</dbReference>
<dbReference type="InterPro" id="IPR011006">
    <property type="entry name" value="CheY-like_superfamily"/>
</dbReference>
<dbReference type="SUPFAM" id="SSF55874">
    <property type="entry name" value="ATPase domain of HSP90 chaperone/DNA topoisomerase II/histidine kinase"/>
    <property type="match status" value="1"/>
</dbReference>
<evidence type="ECO:0000256" key="5">
    <source>
        <dbReference type="ARBA" id="ARBA00022553"/>
    </source>
</evidence>
<keyword evidence="8" id="KW-0547">Nucleotide-binding</keyword>
<name>A0ABV1RFU5_9ALTE</name>
<dbReference type="InterPro" id="IPR048760">
    <property type="entry name" value="VP0354-like_sensor_dom"/>
</dbReference>
<dbReference type="EC" id="2.7.13.3" evidence="3"/>
<evidence type="ECO:0000259" key="19">
    <source>
        <dbReference type="PROSITE" id="PS50110"/>
    </source>
</evidence>
<feature type="domain" description="HPt" evidence="22">
    <location>
        <begin position="1085"/>
        <end position="1177"/>
    </location>
</feature>
<keyword evidence="11 17" id="KW-1133">Transmembrane helix</keyword>
<keyword evidence="9" id="KW-0418">Kinase</keyword>
<keyword evidence="10 23" id="KW-0067">ATP-binding</keyword>
<dbReference type="InterPro" id="IPR005467">
    <property type="entry name" value="His_kinase_dom"/>
</dbReference>
<evidence type="ECO:0000256" key="1">
    <source>
        <dbReference type="ARBA" id="ARBA00000085"/>
    </source>
</evidence>
<keyword evidence="13 17" id="KW-0472">Membrane</keyword>
<keyword evidence="4" id="KW-1003">Cell membrane</keyword>
<evidence type="ECO:0000256" key="12">
    <source>
        <dbReference type="ARBA" id="ARBA00023012"/>
    </source>
</evidence>
<evidence type="ECO:0000256" key="9">
    <source>
        <dbReference type="ARBA" id="ARBA00022777"/>
    </source>
</evidence>
<dbReference type="Proteomes" id="UP001467690">
    <property type="component" value="Unassembled WGS sequence"/>
</dbReference>
<dbReference type="InterPro" id="IPR003661">
    <property type="entry name" value="HisK_dim/P_dom"/>
</dbReference>
<dbReference type="InterPro" id="IPR036890">
    <property type="entry name" value="HATPase_C_sf"/>
</dbReference>
<dbReference type="NCBIfam" id="TIGR00229">
    <property type="entry name" value="sensory_box"/>
    <property type="match status" value="1"/>
</dbReference>
<dbReference type="InterPro" id="IPR008207">
    <property type="entry name" value="Sig_transdc_His_kin_Hpt_dom"/>
</dbReference>
<comment type="catalytic activity">
    <reaction evidence="1">
        <text>ATP + protein L-histidine = ADP + protein N-phospho-L-histidine.</text>
        <dbReference type="EC" id="2.7.13.3"/>
    </reaction>
</comment>
<accession>A0ABV1RFU5</accession>
<feature type="coiled-coil region" evidence="16">
    <location>
        <begin position="483"/>
        <end position="510"/>
    </location>
</feature>
<dbReference type="InterPro" id="IPR000014">
    <property type="entry name" value="PAS"/>
</dbReference>
<keyword evidence="5 15" id="KW-0597">Phosphoprotein</keyword>
<dbReference type="Gene3D" id="1.10.287.130">
    <property type="match status" value="1"/>
</dbReference>
<evidence type="ECO:0000256" key="4">
    <source>
        <dbReference type="ARBA" id="ARBA00022475"/>
    </source>
</evidence>
<evidence type="ECO:0000313" key="24">
    <source>
        <dbReference type="Proteomes" id="UP001467690"/>
    </source>
</evidence>
<feature type="domain" description="Histidine kinase" evidence="18">
    <location>
        <begin position="524"/>
        <end position="745"/>
    </location>
</feature>
<keyword evidence="7 17" id="KW-0812">Transmembrane</keyword>
<dbReference type="Pfam" id="PF02518">
    <property type="entry name" value="HATPase_c"/>
    <property type="match status" value="1"/>
</dbReference>
<feature type="transmembrane region" description="Helical" evidence="17">
    <location>
        <begin position="330"/>
        <end position="348"/>
    </location>
</feature>
<keyword evidence="24" id="KW-1185">Reference proteome</keyword>
<dbReference type="EMBL" id="JBELOE010000152">
    <property type="protein sequence ID" value="MER2491808.1"/>
    <property type="molecule type" value="Genomic_DNA"/>
</dbReference>
<dbReference type="InterPro" id="IPR004358">
    <property type="entry name" value="Sig_transdc_His_kin-like_C"/>
</dbReference>
<dbReference type="InterPro" id="IPR001789">
    <property type="entry name" value="Sig_transdc_resp-reg_receiver"/>
</dbReference>
<feature type="transmembrane region" description="Helical" evidence="17">
    <location>
        <begin position="16"/>
        <end position="34"/>
    </location>
</feature>
<dbReference type="GO" id="GO:0005524">
    <property type="term" value="F:ATP binding"/>
    <property type="evidence" value="ECO:0007669"/>
    <property type="project" value="UniProtKB-KW"/>
</dbReference>
<evidence type="ECO:0000256" key="6">
    <source>
        <dbReference type="ARBA" id="ARBA00022679"/>
    </source>
</evidence>
<dbReference type="CDD" id="cd17546">
    <property type="entry name" value="REC_hyHK_CKI1_RcsC-like"/>
    <property type="match status" value="1"/>
</dbReference>
<evidence type="ECO:0000259" key="21">
    <source>
        <dbReference type="PROSITE" id="PS50113"/>
    </source>
</evidence>
<comment type="caution">
    <text evidence="23">The sequence shown here is derived from an EMBL/GenBank/DDBJ whole genome shotgun (WGS) entry which is preliminary data.</text>
</comment>
<dbReference type="SUPFAM" id="SSF55785">
    <property type="entry name" value="PYP-like sensor domain (PAS domain)"/>
    <property type="match status" value="1"/>
</dbReference>
<comment type="subcellular location">
    <subcellularLocation>
        <location evidence="2">Cell membrane</location>
        <topology evidence="2">Multi-pass membrane protein</topology>
    </subcellularLocation>
</comment>
<evidence type="ECO:0000256" key="17">
    <source>
        <dbReference type="SAM" id="Phobius"/>
    </source>
</evidence>
<dbReference type="SUPFAM" id="SSF52172">
    <property type="entry name" value="CheY-like"/>
    <property type="match status" value="1"/>
</dbReference>
<dbReference type="SMART" id="SM00091">
    <property type="entry name" value="PAS"/>
    <property type="match status" value="1"/>
</dbReference>
<dbReference type="PANTHER" id="PTHR45339:SF1">
    <property type="entry name" value="HYBRID SIGNAL TRANSDUCTION HISTIDINE KINASE J"/>
    <property type="match status" value="1"/>
</dbReference>
<dbReference type="Pfam" id="PF21623">
    <property type="entry name" value="HK_sensor_dom_bact"/>
    <property type="match status" value="1"/>
</dbReference>
<dbReference type="PROSITE" id="PS50894">
    <property type="entry name" value="HPT"/>
    <property type="match status" value="1"/>
</dbReference>
<dbReference type="InterPro" id="IPR000700">
    <property type="entry name" value="PAS-assoc_C"/>
</dbReference>
<evidence type="ECO:0000256" key="15">
    <source>
        <dbReference type="PROSITE-ProRule" id="PRU00169"/>
    </source>
</evidence>
<dbReference type="RefSeq" id="WP_350401402.1">
    <property type="nucleotide sequence ID" value="NZ_JBELOE010000152.1"/>
</dbReference>
<evidence type="ECO:0000256" key="16">
    <source>
        <dbReference type="SAM" id="Coils"/>
    </source>
</evidence>
<dbReference type="InterPro" id="IPR013767">
    <property type="entry name" value="PAS_fold"/>
</dbReference>
<feature type="modified residue" description="4-aspartylphosphate" evidence="15">
    <location>
        <position position="966"/>
    </location>
</feature>
<dbReference type="Gene3D" id="3.40.50.2300">
    <property type="match status" value="1"/>
</dbReference>
<dbReference type="PROSITE" id="PS50113">
    <property type="entry name" value="PAC"/>
    <property type="match status" value="1"/>
</dbReference>
<dbReference type="SMART" id="SM00448">
    <property type="entry name" value="REC"/>
    <property type="match status" value="1"/>
</dbReference>
<dbReference type="SMART" id="SM00387">
    <property type="entry name" value="HATPase_c"/>
    <property type="match status" value="1"/>
</dbReference>